<proteinExistence type="predicted"/>
<reference evidence="2" key="1">
    <citation type="submission" date="2020-09" db="EMBL/GenBank/DDBJ databases">
        <title>Bacillus faecalis sp. nov., a moderately halophilic bacterium isolated from cow faeces.</title>
        <authorList>
            <person name="Jiang L."/>
            <person name="Lee J."/>
        </authorList>
    </citation>
    <scope>NUCLEOTIDE SEQUENCE</scope>
    <source>
        <strain evidence="2">AGMB 02131</strain>
    </source>
</reference>
<organism evidence="2 3">
    <name type="scientific">Peribacillus faecalis</name>
    <dbReference type="NCBI Taxonomy" id="2772559"/>
    <lineage>
        <taxon>Bacteria</taxon>
        <taxon>Bacillati</taxon>
        <taxon>Bacillota</taxon>
        <taxon>Bacilli</taxon>
        <taxon>Bacillales</taxon>
        <taxon>Bacillaceae</taxon>
        <taxon>Peribacillus</taxon>
    </lineage>
</organism>
<keyword evidence="1" id="KW-0472">Membrane</keyword>
<evidence type="ECO:0000313" key="3">
    <source>
        <dbReference type="Proteomes" id="UP000602076"/>
    </source>
</evidence>
<accession>A0A927CWM0</accession>
<keyword evidence="1" id="KW-1133">Transmembrane helix</keyword>
<sequence length="145" mass="15969">MKERPLTITTFIVLLFTGVGALAGGPPLMLDPSGKTMGFSLKWLHGSPFANYLIPGILLFVVIGLGSLAAALVLWKKPEISWMTTMIAGGALIIWILVQVSIVGYLSILQPIFFIIGVLEFVLGFSYIKFVKMKKFSDYNISHKY</sequence>
<dbReference type="AlphaFoldDB" id="A0A927CWM0"/>
<keyword evidence="3" id="KW-1185">Reference proteome</keyword>
<evidence type="ECO:0000313" key="2">
    <source>
        <dbReference type="EMBL" id="MBD3109112.1"/>
    </source>
</evidence>
<feature type="transmembrane region" description="Helical" evidence="1">
    <location>
        <begin position="108"/>
        <end position="128"/>
    </location>
</feature>
<comment type="caution">
    <text evidence="2">The sequence shown here is derived from an EMBL/GenBank/DDBJ whole genome shotgun (WGS) entry which is preliminary data.</text>
</comment>
<dbReference type="RefSeq" id="WP_190998653.1">
    <property type="nucleotide sequence ID" value="NZ_JACXSI010000028.1"/>
</dbReference>
<dbReference type="EMBL" id="JACXSI010000028">
    <property type="protein sequence ID" value="MBD3109112.1"/>
    <property type="molecule type" value="Genomic_DNA"/>
</dbReference>
<protein>
    <submittedName>
        <fullName evidence="2">Uncharacterized protein</fullName>
    </submittedName>
</protein>
<name>A0A927CWM0_9BACI</name>
<evidence type="ECO:0000256" key="1">
    <source>
        <dbReference type="SAM" id="Phobius"/>
    </source>
</evidence>
<dbReference type="Proteomes" id="UP000602076">
    <property type="component" value="Unassembled WGS sequence"/>
</dbReference>
<feature type="transmembrane region" description="Helical" evidence="1">
    <location>
        <begin position="52"/>
        <end position="75"/>
    </location>
</feature>
<gene>
    <name evidence="2" type="ORF">IEO70_12210</name>
</gene>
<feature type="transmembrane region" description="Helical" evidence="1">
    <location>
        <begin position="82"/>
        <end position="102"/>
    </location>
</feature>
<keyword evidence="1" id="KW-0812">Transmembrane</keyword>